<comment type="caution">
    <text evidence="5">The sequence shown here is derived from an EMBL/GenBank/DDBJ whole genome shotgun (WGS) entry which is preliminary data.</text>
</comment>
<protein>
    <submittedName>
        <fullName evidence="5">AraC family transcriptional regulator</fullName>
    </submittedName>
</protein>
<accession>A0A2U1U2N2</accession>
<dbReference type="InterPro" id="IPR018062">
    <property type="entry name" value="HTH_AraC-typ_CS"/>
</dbReference>
<evidence type="ECO:0000256" key="3">
    <source>
        <dbReference type="ARBA" id="ARBA00023163"/>
    </source>
</evidence>
<dbReference type="InterPro" id="IPR018060">
    <property type="entry name" value="HTH_AraC"/>
</dbReference>
<feature type="domain" description="HTH araC/xylS-type" evidence="4">
    <location>
        <begin position="220"/>
        <end position="317"/>
    </location>
</feature>
<dbReference type="PANTHER" id="PTHR47893:SF1">
    <property type="entry name" value="REGULATORY PROTEIN PCHR"/>
    <property type="match status" value="1"/>
</dbReference>
<dbReference type="PROSITE" id="PS01124">
    <property type="entry name" value="HTH_ARAC_FAMILY_2"/>
    <property type="match status" value="1"/>
</dbReference>
<dbReference type="PANTHER" id="PTHR47893">
    <property type="entry name" value="REGULATORY PROTEIN PCHR"/>
    <property type="match status" value="1"/>
</dbReference>
<reference evidence="5 6" key="1">
    <citation type="submission" date="2018-04" db="EMBL/GenBank/DDBJ databases">
        <title>Brenneria corticis sp.nov.</title>
        <authorList>
            <person name="Li Y."/>
        </authorList>
    </citation>
    <scope>NUCLEOTIDE SEQUENCE [LARGE SCALE GENOMIC DNA]</scope>
    <source>
        <strain evidence="5 6">LMG 27715</strain>
    </source>
</reference>
<dbReference type="SUPFAM" id="SSF46689">
    <property type="entry name" value="Homeodomain-like"/>
    <property type="match status" value="2"/>
</dbReference>
<evidence type="ECO:0000256" key="2">
    <source>
        <dbReference type="ARBA" id="ARBA00023125"/>
    </source>
</evidence>
<dbReference type="AlphaFoldDB" id="A0A2U1U2N2"/>
<dbReference type="PROSITE" id="PS00041">
    <property type="entry name" value="HTH_ARAC_FAMILY_1"/>
    <property type="match status" value="1"/>
</dbReference>
<keyword evidence="1" id="KW-0805">Transcription regulation</keyword>
<name>A0A2U1U2N2_9GAMM</name>
<dbReference type="Gene3D" id="1.10.10.60">
    <property type="entry name" value="Homeodomain-like"/>
    <property type="match status" value="1"/>
</dbReference>
<dbReference type="SMART" id="SM00342">
    <property type="entry name" value="HTH_ARAC"/>
    <property type="match status" value="1"/>
</dbReference>
<dbReference type="RefSeq" id="WP_109052658.1">
    <property type="nucleotide sequence ID" value="NZ_QDKJ01000001.1"/>
</dbReference>
<gene>
    <name evidence="5" type="ORF">B4923_00035</name>
</gene>
<keyword evidence="3" id="KW-0804">Transcription</keyword>
<dbReference type="Proteomes" id="UP000245138">
    <property type="component" value="Unassembled WGS sequence"/>
</dbReference>
<keyword evidence="2" id="KW-0238">DNA-binding</keyword>
<dbReference type="GO" id="GO:0003700">
    <property type="term" value="F:DNA-binding transcription factor activity"/>
    <property type="evidence" value="ECO:0007669"/>
    <property type="project" value="InterPro"/>
</dbReference>
<dbReference type="GO" id="GO:0043565">
    <property type="term" value="F:sequence-specific DNA binding"/>
    <property type="evidence" value="ECO:0007669"/>
    <property type="project" value="InterPro"/>
</dbReference>
<proteinExistence type="predicted"/>
<evidence type="ECO:0000313" key="5">
    <source>
        <dbReference type="EMBL" id="PWC15897.1"/>
    </source>
</evidence>
<evidence type="ECO:0000259" key="4">
    <source>
        <dbReference type="PROSITE" id="PS01124"/>
    </source>
</evidence>
<dbReference type="Pfam" id="PF12833">
    <property type="entry name" value="HTH_18"/>
    <property type="match status" value="1"/>
</dbReference>
<organism evidence="5 6">
    <name type="scientific">Brenneria roseae subsp. americana</name>
    <dbReference type="NCBI Taxonomy" id="1508507"/>
    <lineage>
        <taxon>Bacteria</taxon>
        <taxon>Pseudomonadati</taxon>
        <taxon>Pseudomonadota</taxon>
        <taxon>Gammaproteobacteria</taxon>
        <taxon>Enterobacterales</taxon>
        <taxon>Pectobacteriaceae</taxon>
        <taxon>Brenneria</taxon>
    </lineage>
</organism>
<dbReference type="EMBL" id="QDKJ01000001">
    <property type="protein sequence ID" value="PWC15897.1"/>
    <property type="molecule type" value="Genomic_DNA"/>
</dbReference>
<dbReference type="InterPro" id="IPR053142">
    <property type="entry name" value="PchR_regulatory_protein"/>
</dbReference>
<evidence type="ECO:0000313" key="6">
    <source>
        <dbReference type="Proteomes" id="UP000245138"/>
    </source>
</evidence>
<dbReference type="OrthoDB" id="6670788at2"/>
<keyword evidence="6" id="KW-1185">Reference proteome</keyword>
<sequence length="318" mass="36050">MLKRHFSIEDFFDFGERYGIRYHFPALAGSCDRYKAKRTVVQGNVEEMVLSSGICLTNSNVQVLQPYESTSLHCSPLYTLIVLEGRVVIRLNNREFIVQSGMAFSTRLGEQLVMNASHQADYHLKTLTLGINPASFRPQPLISSLLHEWECGESPAFVWQVPGHLLSGLQYALDGNISGISRQFMLEGVMLQLLGQSLSADPMGRERGGLLSPGEQNRLEHVRQLLRQQPEKSYTLQELAQTAAMSPSSLRTKFRQTYGHAVFDYLRDCRLELARRYLEQGYSVQQAAWMSGYQHATNFATAFRRRYGFAPSVVRTNT</sequence>
<evidence type="ECO:0000256" key="1">
    <source>
        <dbReference type="ARBA" id="ARBA00023015"/>
    </source>
</evidence>
<dbReference type="InterPro" id="IPR009057">
    <property type="entry name" value="Homeodomain-like_sf"/>
</dbReference>